<keyword evidence="1" id="KW-0732">Signal</keyword>
<feature type="signal peptide" evidence="1">
    <location>
        <begin position="1"/>
        <end position="26"/>
    </location>
</feature>
<evidence type="ECO:0000256" key="1">
    <source>
        <dbReference type="SAM" id="SignalP"/>
    </source>
</evidence>
<sequence>MFKRRLAVLGTVAVLAVTGLAGSALADDPSPTAGAKVTCTTPDGKVVEVTPALPAEPGKKGVVVGPDGKVTRVKPGEAVKVEKLPDGSVAVKAEPLSPEELEKFAKVKEFAAEGSGKPAEAEELSPEEAGKLAKVKVLSPEEAEKLAKAGELTPADAATAVPAVPALPAEGAEGVTAPEGDPGKAVKIICKKPEE</sequence>
<reference evidence="2" key="1">
    <citation type="submission" date="2016-04" db="EMBL/GenBank/DDBJ databases">
        <authorList>
            <person name="Evans L.H."/>
            <person name="Alamgir A."/>
            <person name="Owens N."/>
            <person name="Weber N.D."/>
            <person name="Virtaneva K."/>
            <person name="Barbian K."/>
            <person name="Babar A."/>
            <person name="Rosenke K."/>
        </authorList>
    </citation>
    <scope>NUCLEOTIDE SEQUENCE</scope>
    <source>
        <strain evidence="2">Nono1</strain>
    </source>
</reference>
<feature type="chain" id="PRO_5013200173" evidence="1">
    <location>
        <begin position="27"/>
        <end position="195"/>
    </location>
</feature>
<gene>
    <name evidence="2" type="ORF">BN4615_P753</name>
</gene>
<dbReference type="EMBL" id="LT559118">
    <property type="protein sequence ID" value="SBO91239.1"/>
    <property type="molecule type" value="Genomic_DNA"/>
</dbReference>
<name>A0A1M4DXC7_9ACTN</name>
<accession>A0A1M4DXC7</accession>
<organism evidence="2">
    <name type="scientific">Nonomuraea gerenzanensis</name>
    <dbReference type="NCBI Taxonomy" id="93944"/>
    <lineage>
        <taxon>Bacteria</taxon>
        <taxon>Bacillati</taxon>
        <taxon>Actinomycetota</taxon>
        <taxon>Actinomycetes</taxon>
        <taxon>Streptosporangiales</taxon>
        <taxon>Streptosporangiaceae</taxon>
        <taxon>Nonomuraea</taxon>
    </lineage>
</organism>
<evidence type="ECO:0000313" key="2">
    <source>
        <dbReference type="EMBL" id="SBO91239.1"/>
    </source>
</evidence>
<proteinExistence type="predicted"/>
<protein>
    <submittedName>
        <fullName evidence="2">Uncharacterized protein</fullName>
    </submittedName>
</protein>
<dbReference type="AlphaFoldDB" id="A0A1M4DXC7"/>
<dbReference type="RefSeq" id="WP_225270632.1">
    <property type="nucleotide sequence ID" value="NZ_CP084058.1"/>
</dbReference>